<evidence type="ECO:0000256" key="8">
    <source>
        <dbReference type="SAM" id="MobiDB-lite"/>
    </source>
</evidence>
<evidence type="ECO:0000256" key="5">
    <source>
        <dbReference type="ARBA" id="ARBA00022737"/>
    </source>
</evidence>
<evidence type="ECO:0000256" key="1">
    <source>
        <dbReference type="ARBA" id="ARBA00004370"/>
    </source>
</evidence>
<dbReference type="GO" id="GO:0090729">
    <property type="term" value="F:toxin activity"/>
    <property type="evidence" value="ECO:0007669"/>
    <property type="project" value="UniProtKB-KW"/>
</dbReference>
<evidence type="ECO:0000256" key="7">
    <source>
        <dbReference type="ARBA" id="ARBA00023136"/>
    </source>
</evidence>
<feature type="region of interest" description="Disordered" evidence="8">
    <location>
        <begin position="506"/>
        <end position="534"/>
    </location>
</feature>
<feature type="compositionally biased region" description="Polar residues" evidence="8">
    <location>
        <begin position="96"/>
        <end position="106"/>
    </location>
</feature>
<name>A0A3A8AZB6_9RHOB</name>
<evidence type="ECO:0000256" key="3">
    <source>
        <dbReference type="ARBA" id="ARBA00022525"/>
    </source>
</evidence>
<comment type="caution">
    <text evidence="10">The sequence shown here is derived from an EMBL/GenBank/DDBJ whole genome shotgun (WGS) entry which is preliminary data.</text>
</comment>
<dbReference type="EMBL" id="RAPE01000001">
    <property type="protein sequence ID" value="RKF16929.1"/>
    <property type="molecule type" value="Genomic_DNA"/>
</dbReference>
<protein>
    <submittedName>
        <fullName evidence="10">Type I secretion protein</fullName>
    </submittedName>
</protein>
<keyword evidence="6" id="KW-0843">Virulence</keyword>
<dbReference type="InterPro" id="IPR001343">
    <property type="entry name" value="Hemolysn_Ca-bd"/>
</dbReference>
<accession>A0A3A8AZB6</accession>
<dbReference type="PRINTS" id="PR00313">
    <property type="entry name" value="CABNDNGRPT"/>
</dbReference>
<dbReference type="InterPro" id="IPR036844">
    <property type="entry name" value="Hint_dom_sf"/>
</dbReference>
<dbReference type="PANTHER" id="PTHR38340:SF1">
    <property type="entry name" value="S-LAYER PROTEIN"/>
    <property type="match status" value="1"/>
</dbReference>
<dbReference type="InterPro" id="IPR050557">
    <property type="entry name" value="RTX_toxin/Mannuronan_C5-epim"/>
</dbReference>
<sequence>MAIDRTDTGRGVVEGDERDNTIDAGYAGDPDGDRIDNGDAILPGESGDDDIVNAGDGDDTVEAGAGDDEVFGGAGDDVLDGGDGDDLILGDRDITDNSPARESFQWSEAPDPHGNDGTPGIDDGDKMTTFTQDTGNVNVTFTGTSSSATRFSSDPTYVDGVTSGDEAADTASSLDDVLEECGSSTYTLDFSAPVENVSFRVNDIDGDGVVHVNALDGDGNPITVTLTAGAGLTLTDTDGVAGADTATDPSGAYGDDTDPDYSLLVEIPGPVSQVTIEHSQDGPLTSGIKMSDVFFDSDPDIAEGDDVLTGGMGDDTLIGGLGNDTALGGEGDDVIDTSNPIIDPRDPDFPLPDRGFGTIIPADPDPDNDRDLVDGGAGNDTIFTGDDADTIAGGAGDDVIDGGLDDDEINAGEGDDFVIGGEGSDTILGRGGDDTIYGGVNDVTANIPDATDPEPDNGRDYIDGGSGDDLIFGEDDDDTILGGTGDDTISGGIDDDLIRGQDGDDSLMGDDGDDTIRGGNGNDVIEGGDGDDVIEGRADNDTIIGGAGADDMSGDTGRDTFIIGSAEDGDGDNADGGSGGDDFDTLDLSGAGDFEIVDRTVDPDGNSVSGRVNFLDAPGGTVTGTMTFQEIERIIPCFTPGTVIATPRGERLVEDLEVGDRVITRDNGLQEVRWIGRRDLAGAELLQARHLKPVLIRAGALGRGLPERDLLVSPNHRVLVNNEKSALYFEDREVLAAAKHLTGLEGVDAVDTGAVSYIHFMFDQHEVVLSNGSWTESFQPGEQTLGDMGEESRDEIYMLFPELREKEGVEAYHPARRSLKKHEARLLTAK</sequence>
<evidence type="ECO:0000259" key="9">
    <source>
        <dbReference type="SMART" id="SM00306"/>
    </source>
</evidence>
<feature type="region of interest" description="Disordered" evidence="8">
    <location>
        <begin position="1"/>
        <end position="126"/>
    </location>
</feature>
<keyword evidence="3" id="KW-0964">Secreted</keyword>
<feature type="compositionally biased region" description="Acidic residues" evidence="8">
    <location>
        <begin position="77"/>
        <end position="88"/>
    </location>
</feature>
<dbReference type="GO" id="GO:0016020">
    <property type="term" value="C:membrane"/>
    <property type="evidence" value="ECO:0007669"/>
    <property type="project" value="UniProtKB-SubCell"/>
</dbReference>
<keyword evidence="11" id="KW-1185">Reference proteome</keyword>
<dbReference type="Gene3D" id="2.150.10.10">
    <property type="entry name" value="Serralysin-like metalloprotease, C-terminal"/>
    <property type="match status" value="4"/>
</dbReference>
<dbReference type="GO" id="GO:0005509">
    <property type="term" value="F:calcium ion binding"/>
    <property type="evidence" value="ECO:0007669"/>
    <property type="project" value="InterPro"/>
</dbReference>
<evidence type="ECO:0000256" key="4">
    <source>
        <dbReference type="ARBA" id="ARBA00022656"/>
    </source>
</evidence>
<dbReference type="Gene3D" id="2.170.16.10">
    <property type="entry name" value="Hedgehog/Intein (Hint) domain"/>
    <property type="match status" value="1"/>
</dbReference>
<dbReference type="OrthoDB" id="6305173at2"/>
<reference evidence="10 11" key="1">
    <citation type="submission" date="2018-09" db="EMBL/GenBank/DDBJ databases">
        <title>Roseovarius spongiae sp. nov., isolated from a marine sponge.</title>
        <authorList>
            <person name="Zhuang L."/>
            <person name="Luo L."/>
        </authorList>
    </citation>
    <scope>NUCLEOTIDE SEQUENCE [LARGE SCALE GENOMIC DNA]</scope>
    <source>
        <strain evidence="10 11">HN-E21</strain>
    </source>
</reference>
<dbReference type="InterPro" id="IPR003587">
    <property type="entry name" value="Hint_dom_N"/>
</dbReference>
<dbReference type="PROSITE" id="PS00330">
    <property type="entry name" value="HEMOLYSIN_CALCIUM"/>
    <property type="match status" value="1"/>
</dbReference>
<dbReference type="AlphaFoldDB" id="A0A3A8AZB6"/>
<feature type="region of interest" description="Disordered" evidence="8">
    <location>
        <begin position="444"/>
        <end position="468"/>
    </location>
</feature>
<keyword evidence="4" id="KW-0800">Toxin</keyword>
<evidence type="ECO:0000313" key="10">
    <source>
        <dbReference type="EMBL" id="RKF16929.1"/>
    </source>
</evidence>
<organism evidence="10 11">
    <name type="scientific">Roseovarius spongiae</name>
    <dbReference type="NCBI Taxonomy" id="2320272"/>
    <lineage>
        <taxon>Bacteria</taxon>
        <taxon>Pseudomonadati</taxon>
        <taxon>Pseudomonadota</taxon>
        <taxon>Alphaproteobacteria</taxon>
        <taxon>Rhodobacterales</taxon>
        <taxon>Roseobacteraceae</taxon>
        <taxon>Roseovarius</taxon>
    </lineage>
</organism>
<feature type="compositionally biased region" description="Basic and acidic residues" evidence="8">
    <location>
        <begin position="1"/>
        <end position="21"/>
    </location>
</feature>
<evidence type="ECO:0000256" key="6">
    <source>
        <dbReference type="ARBA" id="ARBA00023026"/>
    </source>
</evidence>
<comment type="subcellular location">
    <subcellularLocation>
        <location evidence="1">Membrane</location>
    </subcellularLocation>
    <subcellularLocation>
        <location evidence="2">Secreted</location>
    </subcellularLocation>
</comment>
<dbReference type="Proteomes" id="UP000281128">
    <property type="component" value="Unassembled WGS sequence"/>
</dbReference>
<dbReference type="InterPro" id="IPR006141">
    <property type="entry name" value="Intein_N"/>
</dbReference>
<feature type="domain" description="Hint" evidence="9">
    <location>
        <begin position="635"/>
        <end position="751"/>
    </location>
</feature>
<dbReference type="PROSITE" id="PS50817">
    <property type="entry name" value="INTEIN_N_TER"/>
    <property type="match status" value="1"/>
</dbReference>
<dbReference type="GO" id="GO:0005576">
    <property type="term" value="C:extracellular region"/>
    <property type="evidence" value="ECO:0007669"/>
    <property type="project" value="UniProtKB-SubCell"/>
</dbReference>
<keyword evidence="7" id="KW-0472">Membrane</keyword>
<dbReference type="InterPro" id="IPR003995">
    <property type="entry name" value="RTX_toxin_determinant-A"/>
</dbReference>
<dbReference type="Pfam" id="PF13403">
    <property type="entry name" value="Hint_2"/>
    <property type="match status" value="1"/>
</dbReference>
<dbReference type="GO" id="GO:0016539">
    <property type="term" value="P:intein-mediated protein splicing"/>
    <property type="evidence" value="ECO:0007669"/>
    <property type="project" value="InterPro"/>
</dbReference>
<keyword evidence="5" id="KW-0677">Repeat</keyword>
<evidence type="ECO:0000313" key="11">
    <source>
        <dbReference type="Proteomes" id="UP000281128"/>
    </source>
</evidence>
<evidence type="ECO:0000256" key="2">
    <source>
        <dbReference type="ARBA" id="ARBA00004613"/>
    </source>
</evidence>
<dbReference type="PANTHER" id="PTHR38340">
    <property type="entry name" value="S-LAYER PROTEIN"/>
    <property type="match status" value="1"/>
</dbReference>
<dbReference type="SMART" id="SM00306">
    <property type="entry name" value="HintN"/>
    <property type="match status" value="1"/>
</dbReference>
<dbReference type="SUPFAM" id="SSF51120">
    <property type="entry name" value="beta-Roll"/>
    <property type="match status" value="4"/>
</dbReference>
<dbReference type="Pfam" id="PF00353">
    <property type="entry name" value="HemolysinCabind"/>
    <property type="match status" value="7"/>
</dbReference>
<dbReference type="InterPro" id="IPR011049">
    <property type="entry name" value="Serralysin-like_metalloprot_C"/>
</dbReference>
<dbReference type="SUPFAM" id="SSF51294">
    <property type="entry name" value="Hedgehog/intein (Hint) domain"/>
    <property type="match status" value="1"/>
</dbReference>
<dbReference type="PRINTS" id="PR01488">
    <property type="entry name" value="RTXTOXINA"/>
</dbReference>
<gene>
    <name evidence="10" type="ORF">D6850_05205</name>
</gene>
<dbReference type="RefSeq" id="WP_121164425.1">
    <property type="nucleotide sequence ID" value="NZ_RAPE01000001.1"/>
</dbReference>
<dbReference type="InterPro" id="IPR028992">
    <property type="entry name" value="Hedgehog/Intein_dom"/>
</dbReference>
<feature type="compositionally biased region" description="Acidic residues" evidence="8">
    <location>
        <begin position="46"/>
        <end position="70"/>
    </location>
</feature>
<proteinExistence type="predicted"/>
<dbReference type="InterPro" id="IPR018511">
    <property type="entry name" value="Hemolysin-typ_Ca-bd_CS"/>
</dbReference>